<dbReference type="PANTHER" id="PTHR46556">
    <property type="entry name" value="PLECKSTRIN HOMOLOGY DOMAIN-CONTAINING FAMILY M MEMBER 2"/>
    <property type="match status" value="1"/>
</dbReference>
<dbReference type="Ensembl" id="ENST00000850912.1">
    <property type="protein sequence ID" value="ENSP00000520995.1"/>
    <property type="gene ID" value="ENSG00000116786.15"/>
</dbReference>
<gene>
    <name evidence="1" type="primary">PLEKHM2</name>
</gene>
<dbReference type="Proteomes" id="UP000005640">
    <property type="component" value="Chromosome 1"/>
</dbReference>
<dbReference type="OpenTargets" id="ENSG00000116786"/>
<keyword evidence="3 4" id="KW-1267">Proteomics identification</keyword>
<sequence length="84" mass="9168">MEPGEVKDRILENISLSVKKLQSYFAACEDEIPAIRNHDKVLQRLCEHLDHALLYGPCLAVPGPQRELLGELPAVVPGEPGPAA</sequence>
<dbReference type="GeneTree" id="ENSGT00390000015175"/>
<evidence type="ECO:0007829" key="4">
    <source>
        <dbReference type="ProteomicsDB" id="A0ABJ7H322"/>
    </source>
</evidence>
<dbReference type="EMBL" id="AL606758">
    <property type="status" value="NOT_ANNOTATED_CDS"/>
    <property type="molecule type" value="Genomic_DNA"/>
</dbReference>
<reference evidence="1" key="5">
    <citation type="submission" date="2025-09" db="UniProtKB">
        <authorList>
            <consortium name="Ensembl"/>
        </authorList>
    </citation>
    <scope>IDENTIFICATION</scope>
</reference>
<dbReference type="PANTHER" id="PTHR46556:SF1">
    <property type="entry name" value="PLECKSTRIN HOMOLOGY DOMAIN-CONTAINING FAMILY M MEMBER 2"/>
    <property type="match status" value="1"/>
</dbReference>
<reference evidence="1 2" key="1">
    <citation type="journal article" date="2001" name="Nature">
        <title>Initial sequencing and analysis of the human genome.</title>
        <authorList>
            <consortium name="International Human Genome Sequencing Consortium"/>
            <person name="Lander E.S."/>
            <person name="Linton L.M."/>
            <person name="Birren B."/>
            <person name="Nusbaum C."/>
            <person name="Zody M.C."/>
            <person name="Baldwin J."/>
            <person name="Devon K."/>
            <person name="Dewar K."/>
            <person name="Doyle M."/>
            <person name="FitzHugh W."/>
            <person name="Funke R."/>
            <person name="Gage D."/>
            <person name="Harris K."/>
            <person name="Heaford A."/>
            <person name="Howland J."/>
            <person name="Kann L."/>
            <person name="Lehoczky J."/>
            <person name="LeVine R."/>
            <person name="McEwan P."/>
            <person name="McKernan K."/>
            <person name="Meldrim J."/>
            <person name="Mesirov J.P."/>
            <person name="Miranda C."/>
            <person name="Morris W."/>
            <person name="Naylor J."/>
            <person name="Raymond C."/>
            <person name="Rosetti M."/>
            <person name="Santos R."/>
            <person name="Sheridan A."/>
            <person name="Sougnez C."/>
            <person name="Stange-Thomann N."/>
            <person name="Stojanovic N."/>
            <person name="Subramanian A."/>
            <person name="Wyman D."/>
            <person name="Rogers J."/>
            <person name="Sulston J."/>
            <person name="Ainscough R."/>
            <person name="Beck S."/>
            <person name="Bentley D."/>
            <person name="Burton J."/>
            <person name="Clee C."/>
            <person name="Carter N."/>
            <person name="Coulson A."/>
            <person name="Deadman R."/>
            <person name="Deloukas P."/>
            <person name="Dunham A."/>
            <person name="Dunham I."/>
            <person name="Durbin R."/>
            <person name="French L."/>
            <person name="Grafham D."/>
            <person name="Gregory S."/>
            <person name="Hubbard T."/>
            <person name="Humphray S."/>
            <person name="Hunt A."/>
            <person name="Jones M."/>
            <person name="Lloyd C."/>
            <person name="McMurray A."/>
            <person name="Matthews L."/>
            <person name="Mercer S."/>
            <person name="Milne S."/>
            <person name="Mullikin J.C."/>
            <person name="Mungall A."/>
            <person name="Plumb R."/>
            <person name="Ross M."/>
            <person name="Shownkeen R."/>
            <person name="Sims S."/>
            <person name="Waterston R.H."/>
            <person name="Wilson R.K."/>
            <person name="Hillier L.W."/>
            <person name="McPherson J.D."/>
            <person name="Marra M.A."/>
            <person name="Mardis E.R."/>
            <person name="Fulton L.A."/>
            <person name="Chinwalla A.T."/>
            <person name="Pepin K.H."/>
            <person name="Gish W.R."/>
            <person name="Chissoe S.L."/>
            <person name="Wendl M.C."/>
            <person name="Delehaunty K.D."/>
            <person name="Miner T.L."/>
            <person name="Delehaunty A."/>
            <person name="Kramer J.B."/>
            <person name="Cook L.L."/>
            <person name="Fulton R.S."/>
            <person name="Johnson D.L."/>
            <person name="Minx P.J."/>
            <person name="Clifton S.W."/>
            <person name="Hawkins T."/>
            <person name="Branscomb E."/>
            <person name="Predki P."/>
            <person name="Richardson P."/>
            <person name="Wenning S."/>
            <person name="Slezak T."/>
            <person name="Doggett N."/>
            <person name="Cheng J.F."/>
            <person name="Olsen A."/>
            <person name="Lucas S."/>
            <person name="Elkin C."/>
            <person name="Uberbacher E."/>
            <person name="Frazier M."/>
            <person name="Gibbs R.A."/>
            <person name="Muzny D.M."/>
            <person name="Scherer S.E."/>
            <person name="Bouck J.B."/>
            <person name="Sodergren E.J."/>
            <person name="Worley K.C."/>
            <person name="Rives C.M."/>
            <person name="Gorrell J.H."/>
            <person name="Metzker M.L."/>
            <person name="Naylor S.L."/>
            <person name="Kucherlapati R.S."/>
            <person name="Nelson D.L."/>
            <person name="Weinstock G.M."/>
            <person name="Sakaki Y."/>
            <person name="Fujiyama A."/>
            <person name="Hattori M."/>
            <person name="Yada T."/>
            <person name="Toyoda A."/>
            <person name="Itoh T."/>
            <person name="Kawagoe C."/>
            <person name="Watanabe H."/>
            <person name="Totoki Y."/>
            <person name="Taylor T."/>
            <person name="Weissenbach J."/>
            <person name="Heilig R."/>
            <person name="Saurin W."/>
            <person name="Artiguenave F."/>
            <person name="Brottier P."/>
            <person name="Bruls T."/>
            <person name="Pelletier E."/>
            <person name="Robert C."/>
            <person name="Wincker P."/>
            <person name="Smith D.R."/>
            <person name="Doucette-Stamm L."/>
            <person name="Rubenfield M."/>
            <person name="Weinstock K."/>
            <person name="Lee H.M."/>
            <person name="Dubois J."/>
            <person name="Rosenthal A."/>
            <person name="Platzer M."/>
            <person name="Nyakatura G."/>
            <person name="Taudien S."/>
            <person name="Rump A."/>
            <person name="Yang H."/>
            <person name="Yu J."/>
            <person name="Wang J."/>
            <person name="Huang G."/>
            <person name="Gu J."/>
            <person name="Hood L."/>
            <person name="Rowen L."/>
            <person name="Madan A."/>
            <person name="Qin S."/>
            <person name="Davis R.W."/>
            <person name="Federspiel N.A."/>
            <person name="Abola A.P."/>
            <person name="Proctor M.J."/>
            <person name="Myers R.M."/>
            <person name="Schmutz J."/>
            <person name="Dickson M."/>
            <person name="Grimwood J."/>
            <person name="Cox D.R."/>
            <person name="Olson M.V."/>
            <person name="Kaul R."/>
            <person name="Raymond C."/>
            <person name="Shimizu N."/>
            <person name="Kawasaki K."/>
            <person name="Minoshima S."/>
            <person name="Evans G.A."/>
            <person name="Athanasiou M."/>
            <person name="Schultz R."/>
            <person name="Roe B.A."/>
            <person name="Chen F."/>
            <person name="Pan H."/>
            <person name="Ramser J."/>
            <person name="Lehrach H."/>
            <person name="Reinhardt R."/>
            <person name="McCombie W.R."/>
            <person name="de la Bastide M."/>
            <person name="Dedhia N."/>
            <person name="Blocker H."/>
            <person name="Hornischer K."/>
            <person name="Nordsiek G."/>
            <person name="Agarwala R."/>
            <person name="Aravind L."/>
            <person name="Bailey J.A."/>
            <person name="Bateman A."/>
            <person name="Batzoglou S."/>
            <person name="Birney E."/>
            <person name="Bork P."/>
            <person name="Brown D.G."/>
            <person name="Burge C.B."/>
            <person name="Cerutti L."/>
            <person name="Chen H.C."/>
            <person name="Church D."/>
            <person name="Clamp M."/>
            <person name="Copley R.R."/>
            <person name="Doerks T."/>
            <person name="Eddy S.R."/>
            <person name="Eichler E.E."/>
            <person name="Furey T.S."/>
            <person name="Galagan J."/>
            <person name="Gilbert J.G."/>
            <person name="Harmon C."/>
            <person name="Hayashizaki Y."/>
            <person name="Haussler D."/>
            <person name="Hermjakob H."/>
            <person name="Hokamp K."/>
            <person name="Jang W."/>
            <person name="Johnson L.S."/>
            <person name="Jones T.A."/>
            <person name="Kasif S."/>
            <person name="Kaspryzk A."/>
            <person name="Kennedy S."/>
            <person name="Kent W.J."/>
            <person name="Kitts P."/>
            <person name="Koonin E.V."/>
            <person name="Korf I."/>
            <person name="Kulp D."/>
            <person name="Lancet D."/>
            <person name="Lowe T.M."/>
            <person name="McLysaght A."/>
            <person name="Mikkelsen T."/>
            <person name="Moran J.V."/>
            <person name="Mulder N."/>
            <person name="Pollara V.J."/>
            <person name="Ponting C.P."/>
            <person name="Schuler G."/>
            <person name="Schultz J."/>
            <person name="Slater G."/>
            <person name="Smit A.F."/>
            <person name="Stupka E."/>
            <person name="Szustakowski J."/>
            <person name="Thierry-Mieg D."/>
            <person name="Thierry-Mieg J."/>
            <person name="Wagner L."/>
            <person name="Wallis J."/>
            <person name="Wheeler R."/>
            <person name="Williams A."/>
            <person name="Wolf Y.I."/>
            <person name="Wolfe K.H."/>
            <person name="Yang S.P."/>
            <person name="Yeh R.F."/>
            <person name="Collins F."/>
            <person name="Guyer M.S."/>
            <person name="Peterson J."/>
            <person name="Felsenfeld A."/>
            <person name="Wetterstrand K.A."/>
            <person name="Patrinos A."/>
            <person name="Morgan M.J."/>
            <person name="de Jong P."/>
            <person name="Catanese J.J."/>
            <person name="Osoegawa K."/>
            <person name="Shizuya H."/>
            <person name="Choi S."/>
            <person name="Chen Y.J."/>
        </authorList>
    </citation>
    <scope>NUCLEOTIDE SEQUENCE [LARGE SCALE GENOMIC DNA]</scope>
</reference>
<dbReference type="HGNC" id="HGNC:29131">
    <property type="gene designation" value="PLEKHM2"/>
</dbReference>
<reference evidence="1 2" key="2">
    <citation type="journal article" date="2004" name="Nature">
        <title>Finishing the euchromatic sequence of the human genome.</title>
        <authorList>
            <consortium name="International Human Genome Sequencing Consortium"/>
        </authorList>
    </citation>
    <scope>NUCLEOTIDE SEQUENCE [LARGE SCALE GENOMIC DNA]</scope>
</reference>
<evidence type="ECO:0000313" key="1">
    <source>
        <dbReference type="Ensembl" id="ENSP00000520995.1"/>
    </source>
</evidence>
<dbReference type="InterPro" id="IPR037213">
    <property type="entry name" value="Run_dom_sf"/>
</dbReference>
<evidence type="ECO:0000313" key="2">
    <source>
        <dbReference type="Proteomes" id="UP000005640"/>
    </source>
</evidence>
<keyword evidence="2" id="KW-1185">Reference proteome</keyword>
<protein>
    <submittedName>
        <fullName evidence="1">Pleckstrin homology and RUN domain containing M2</fullName>
    </submittedName>
</protein>
<dbReference type="Ensembl" id="ENST00000850912.1">
    <property type="protein sequence ID" value="ENSP00000520995.1"/>
    <property type="gene ID" value="ENSG00000116786.16"/>
</dbReference>
<reference evidence="1 2" key="3">
    <citation type="journal article" date="2006" name="Nature">
        <title>The DNA sequence and biological annotation of human chromosome 1.</title>
        <authorList>
            <person name="Gregory S.G."/>
            <person name="Barlow K.F."/>
            <person name="McLay K.E."/>
            <person name="Kaul R."/>
            <person name="Swarbreck D."/>
            <person name="Dunham A."/>
            <person name="Scott C.E."/>
            <person name="Howe K.L."/>
            <person name="Woodfine K."/>
            <person name="Spencer C.C."/>
            <person name="Jones M.C."/>
            <person name="Gillson C."/>
            <person name="Searle S."/>
            <person name="Zhou Y."/>
            <person name="Kokocinski F."/>
            <person name="McDonald L."/>
            <person name="Evans R."/>
            <person name="Phillips K."/>
            <person name="Atkinson A."/>
            <person name="Cooper R."/>
            <person name="Jones C."/>
            <person name="Hall R.E."/>
            <person name="Andrews T.D."/>
            <person name="Lloyd C."/>
            <person name="Ainscough R."/>
            <person name="Almeida J.P."/>
            <person name="Ambrose K.D."/>
            <person name="Anderson F."/>
            <person name="Andrew R.W."/>
            <person name="Ashwell R.I."/>
            <person name="Aubin K."/>
            <person name="Babbage A.K."/>
            <person name="Bagguley C.L."/>
            <person name="Bailey J."/>
            <person name="Beasley H."/>
            <person name="Bethel G."/>
            <person name="Bird C.P."/>
            <person name="Bray-Allen S."/>
            <person name="Brown J.Y."/>
            <person name="Brown A.J."/>
            <person name="Buckley D."/>
            <person name="Burton J."/>
            <person name="Bye J."/>
            <person name="Carder C."/>
            <person name="Chapman J.C."/>
            <person name="Clark S.Y."/>
            <person name="Clarke G."/>
            <person name="Clee C."/>
            <person name="Cobley V."/>
            <person name="Collier R.E."/>
            <person name="Corby N."/>
            <person name="Coville G.J."/>
            <person name="Davies J."/>
            <person name="Deadman R."/>
            <person name="Dunn M."/>
            <person name="Earthrowl M."/>
            <person name="Ellington A.G."/>
            <person name="Errington H."/>
            <person name="Frankish A."/>
            <person name="Frankland J."/>
            <person name="French L."/>
            <person name="Garner P."/>
            <person name="Garnett J."/>
            <person name="Gay L."/>
            <person name="Ghori M.R."/>
            <person name="Gibson R."/>
            <person name="Gilby L.M."/>
            <person name="Gillett W."/>
            <person name="Glithero R.J."/>
            <person name="Grafham D.V."/>
            <person name="Griffiths C."/>
            <person name="Griffiths-Jones S."/>
            <person name="Grocock R."/>
            <person name="Hammond S."/>
            <person name="Harrison E.S."/>
            <person name="Hart E."/>
            <person name="Haugen E."/>
            <person name="Heath P.D."/>
            <person name="Holmes S."/>
            <person name="Holt K."/>
            <person name="Howden P.J."/>
            <person name="Hunt A.R."/>
            <person name="Hunt S.E."/>
            <person name="Hunter G."/>
            <person name="Isherwood J."/>
            <person name="James R."/>
            <person name="Johnson C."/>
            <person name="Johnson D."/>
            <person name="Joy A."/>
            <person name="Kay M."/>
            <person name="Kershaw J.K."/>
            <person name="Kibukawa M."/>
            <person name="Kimberley A.M."/>
            <person name="King A."/>
            <person name="Knights A.J."/>
            <person name="Lad H."/>
            <person name="Laird G."/>
            <person name="Lawlor S."/>
            <person name="Leongamornlert D.A."/>
            <person name="Lloyd D.M."/>
            <person name="Loveland J."/>
            <person name="Lovell J."/>
            <person name="Lush M.J."/>
            <person name="Lyne R."/>
            <person name="Martin S."/>
            <person name="Mashreghi-Mohammadi M."/>
            <person name="Matthews L."/>
            <person name="Matthews N.S."/>
            <person name="McLaren S."/>
            <person name="Milne S."/>
            <person name="Mistry S."/>
            <person name="Moore M.J."/>
            <person name="Nickerson T."/>
            <person name="O'Dell C.N."/>
            <person name="Oliver K."/>
            <person name="Palmeiri A."/>
            <person name="Palmer S.A."/>
            <person name="Parker A."/>
            <person name="Patel D."/>
            <person name="Pearce A.V."/>
            <person name="Peck A.I."/>
            <person name="Pelan S."/>
            <person name="Phelps K."/>
            <person name="Phillimore B.J."/>
            <person name="Plumb R."/>
            <person name="Rajan J."/>
            <person name="Raymond C."/>
            <person name="Rouse G."/>
            <person name="Saenphimmachak C."/>
            <person name="Sehra H.K."/>
            <person name="Sheridan E."/>
            <person name="Shownkeen R."/>
            <person name="Sims S."/>
            <person name="Skuce C.D."/>
            <person name="Smith M."/>
            <person name="Steward C."/>
            <person name="Subramanian S."/>
            <person name="Sycamore N."/>
            <person name="Tracey A."/>
            <person name="Tromans A."/>
            <person name="Van Helmond Z."/>
            <person name="Wall M."/>
            <person name="Wallis J.M."/>
            <person name="White S."/>
            <person name="Whitehead S.L."/>
            <person name="Wilkinson J.E."/>
            <person name="Willey D.L."/>
            <person name="Williams H."/>
            <person name="Wilming L."/>
            <person name="Wray P.W."/>
            <person name="Wu Z."/>
            <person name="Coulson A."/>
            <person name="Vaudin M."/>
            <person name="Sulston J.E."/>
            <person name="Durbin R."/>
            <person name="Hubbard T."/>
            <person name="Wooster R."/>
            <person name="Dunham I."/>
            <person name="Carter N.P."/>
            <person name="McVean G."/>
            <person name="Ross M.T."/>
            <person name="Harrow J."/>
            <person name="Olson M.V."/>
            <person name="Beck S."/>
            <person name="Rogers J."/>
            <person name="Bentley D.R."/>
            <person name="Banerjee R."/>
            <person name="Bryant S.P."/>
            <person name="Burford D.C."/>
            <person name="Burrill W.D."/>
            <person name="Clegg S.M."/>
            <person name="Dhami P."/>
            <person name="Dovey O."/>
            <person name="Faulkner L.M."/>
            <person name="Gribble S.M."/>
            <person name="Langford C.F."/>
            <person name="Pandian R.D."/>
            <person name="Porter K.M."/>
            <person name="Prigmore E."/>
        </authorList>
    </citation>
    <scope>NUCLEOTIDE SEQUENCE [LARGE SCALE GENOMIC DNA]</scope>
</reference>
<evidence type="ECO:0007829" key="3">
    <source>
        <dbReference type="PeptideAtlas" id="A0ABJ7H322"/>
    </source>
</evidence>
<accession>A0ABJ7H322</accession>
<dbReference type="InterPro" id="IPR053015">
    <property type="entry name" value="PH_domain-containing_M2"/>
</dbReference>
<organism evidence="1 2">
    <name type="scientific">Homo sapiens</name>
    <name type="common">Human</name>
    <dbReference type="NCBI Taxonomy" id="9606"/>
    <lineage>
        <taxon>Eukaryota</taxon>
        <taxon>Metazoa</taxon>
        <taxon>Chordata</taxon>
        <taxon>Craniata</taxon>
        <taxon>Vertebrata</taxon>
        <taxon>Euteleostomi</taxon>
        <taxon>Mammalia</taxon>
        <taxon>Eutheria</taxon>
        <taxon>Euarchontoglires</taxon>
        <taxon>Primates</taxon>
        <taxon>Haplorrhini</taxon>
        <taxon>Catarrhini</taxon>
        <taxon>Hominidae</taxon>
        <taxon>Homo</taxon>
    </lineage>
</organism>
<proteinExistence type="evidence at protein level"/>
<name>A0ABJ7H322_HUMAN</name>
<dbReference type="SUPFAM" id="SSF140741">
    <property type="entry name" value="RUN domain-like"/>
    <property type="match status" value="1"/>
</dbReference>
<dbReference type="EMBL" id="AL450998">
    <property type="status" value="NOT_ANNOTATED_CDS"/>
    <property type="molecule type" value="Genomic_DNA"/>
</dbReference>
<dbReference type="EMBL" id="AL121992">
    <property type="status" value="NOT_ANNOTATED_CDS"/>
    <property type="molecule type" value="Genomic_DNA"/>
</dbReference>
<reference evidence="1" key="4">
    <citation type="submission" date="2025-08" db="UniProtKB">
        <authorList>
            <consortium name="Ensembl"/>
        </authorList>
    </citation>
    <scope>IDENTIFICATION</scope>
</reference>